<evidence type="ECO:0000256" key="1">
    <source>
        <dbReference type="ARBA" id="ARBA00004123"/>
    </source>
</evidence>
<feature type="compositionally biased region" description="Low complexity" evidence="7">
    <location>
        <begin position="47"/>
        <end position="56"/>
    </location>
</feature>
<evidence type="ECO:0000256" key="2">
    <source>
        <dbReference type="ARBA" id="ARBA00009788"/>
    </source>
</evidence>
<feature type="region of interest" description="Disordered" evidence="7">
    <location>
        <begin position="1"/>
        <end position="126"/>
    </location>
</feature>
<evidence type="ECO:0000256" key="3">
    <source>
        <dbReference type="ARBA" id="ARBA00023015"/>
    </source>
</evidence>
<dbReference type="EMBL" id="BEXD01002335">
    <property type="protein sequence ID" value="GBB97930.1"/>
    <property type="molecule type" value="Genomic_DNA"/>
</dbReference>
<organism evidence="9 10">
    <name type="scientific">Rhizophagus clarus</name>
    <dbReference type="NCBI Taxonomy" id="94130"/>
    <lineage>
        <taxon>Eukaryota</taxon>
        <taxon>Fungi</taxon>
        <taxon>Fungi incertae sedis</taxon>
        <taxon>Mucoromycota</taxon>
        <taxon>Glomeromycotina</taxon>
        <taxon>Glomeromycetes</taxon>
        <taxon>Glomerales</taxon>
        <taxon>Glomeraceae</taxon>
        <taxon>Rhizophagus</taxon>
    </lineage>
</organism>
<dbReference type="Pfam" id="PF04719">
    <property type="entry name" value="TAFII28"/>
    <property type="match status" value="1"/>
</dbReference>
<dbReference type="InterPro" id="IPR006809">
    <property type="entry name" value="TAFII28_dom"/>
</dbReference>
<feature type="domain" description="TAFII28-like protein" evidence="8">
    <location>
        <begin position="184"/>
        <end position="269"/>
    </location>
</feature>
<feature type="compositionally biased region" description="Gly residues" evidence="7">
    <location>
        <begin position="78"/>
        <end position="88"/>
    </location>
</feature>
<feature type="compositionally biased region" description="Acidic residues" evidence="7">
    <location>
        <begin position="155"/>
        <end position="165"/>
    </location>
</feature>
<feature type="compositionally biased region" description="Gly residues" evidence="7">
    <location>
        <begin position="57"/>
        <end position="68"/>
    </location>
</feature>
<dbReference type="Gene3D" id="1.10.20.10">
    <property type="entry name" value="Histone, subunit A"/>
    <property type="match status" value="1"/>
</dbReference>
<accession>A0A2Z6R771</accession>
<protein>
    <recommendedName>
        <fullName evidence="6">Transcription initiation factor TFIID subunit 11</fullName>
    </recommendedName>
</protein>
<reference evidence="9 10" key="1">
    <citation type="submission" date="2017-11" db="EMBL/GenBank/DDBJ databases">
        <title>The genome of Rhizophagus clarus HR1 reveals common genetic basis of auxotrophy among arbuscular mycorrhizal fungi.</title>
        <authorList>
            <person name="Kobayashi Y."/>
        </authorList>
    </citation>
    <scope>NUCLEOTIDE SEQUENCE [LARGE SCALE GENOMIC DNA]</scope>
    <source>
        <strain evidence="9 10">HR1</strain>
    </source>
</reference>
<proteinExistence type="inferred from homology"/>
<feature type="region of interest" description="Disordered" evidence="7">
    <location>
        <begin position="140"/>
        <end position="176"/>
    </location>
</feature>
<evidence type="ECO:0000313" key="9">
    <source>
        <dbReference type="EMBL" id="GBB97930.1"/>
    </source>
</evidence>
<dbReference type="FunFam" id="1.10.20.10:FF:000061">
    <property type="entry name" value="TFIID subunit"/>
    <property type="match status" value="1"/>
</dbReference>
<evidence type="ECO:0000313" key="10">
    <source>
        <dbReference type="Proteomes" id="UP000247702"/>
    </source>
</evidence>
<feature type="compositionally biased region" description="Polar residues" evidence="7">
    <location>
        <begin position="1"/>
        <end position="21"/>
    </location>
</feature>
<dbReference type="GO" id="GO:0051123">
    <property type="term" value="P:RNA polymerase II preinitiation complex assembly"/>
    <property type="evidence" value="ECO:0007669"/>
    <property type="project" value="InterPro"/>
</dbReference>
<comment type="similarity">
    <text evidence="2">Belongs to the TAF11 family.</text>
</comment>
<evidence type="ECO:0000256" key="6">
    <source>
        <dbReference type="ARBA" id="ARBA00072882"/>
    </source>
</evidence>
<dbReference type="InterPro" id="IPR045127">
    <property type="entry name" value="TAF11-like"/>
</dbReference>
<dbReference type="STRING" id="94130.A0A2Z6R771"/>
<keyword evidence="5" id="KW-0539">Nucleus</keyword>
<feature type="compositionally biased region" description="Low complexity" evidence="7">
    <location>
        <begin position="102"/>
        <end position="115"/>
    </location>
</feature>
<evidence type="ECO:0000256" key="7">
    <source>
        <dbReference type="SAM" id="MobiDB-lite"/>
    </source>
</evidence>
<comment type="subcellular location">
    <subcellularLocation>
        <location evidence="1">Nucleus</location>
    </subcellularLocation>
</comment>
<evidence type="ECO:0000259" key="8">
    <source>
        <dbReference type="Pfam" id="PF04719"/>
    </source>
</evidence>
<dbReference type="SUPFAM" id="SSF47113">
    <property type="entry name" value="Histone-fold"/>
    <property type="match status" value="1"/>
</dbReference>
<sequence>MEQRQTPEFNISRKNSASTAGASKRPKVTKSYSTPINAISRGGKRGGASAASTSKTGRGGVGSRGGSTRGSSTRGRGRGSGTGTGVSGGRKLSLQRDSFTGTATTPASSTSPSTPRDAYFSIPPTPASELDQYILHDNDLVEGGTSKVNDNNKEGEEEEDADEELGGTANTEWSQTRSKEELKMLLDNFSEEQLKRYEVYRRSALSKPNVKRMVGQILGHPCSHNMSIVVAGFAKVFVGEIVEKALDVRQEWGETGSLSPEHLREAYRRYKKETKLTHNYQKRLFTK</sequence>
<dbReference type="PANTHER" id="PTHR13218:SF8">
    <property type="entry name" value="TRANSCRIPTION INITIATION FACTOR TFIID SUBUNIT 11"/>
    <property type="match status" value="1"/>
</dbReference>
<evidence type="ECO:0000256" key="5">
    <source>
        <dbReference type="ARBA" id="ARBA00023242"/>
    </source>
</evidence>
<dbReference type="GO" id="GO:0046982">
    <property type="term" value="F:protein heterodimerization activity"/>
    <property type="evidence" value="ECO:0007669"/>
    <property type="project" value="InterPro"/>
</dbReference>
<dbReference type="Proteomes" id="UP000247702">
    <property type="component" value="Unassembled WGS sequence"/>
</dbReference>
<dbReference type="CDD" id="cd08048">
    <property type="entry name" value="HFD_TAF11"/>
    <property type="match status" value="1"/>
</dbReference>
<evidence type="ECO:0000256" key="4">
    <source>
        <dbReference type="ARBA" id="ARBA00023163"/>
    </source>
</evidence>
<name>A0A2Z6R771_9GLOM</name>
<dbReference type="GO" id="GO:0016251">
    <property type="term" value="F:RNA polymerase II general transcription initiation factor activity"/>
    <property type="evidence" value="ECO:0007669"/>
    <property type="project" value="TreeGrafter"/>
</dbReference>
<dbReference type="AlphaFoldDB" id="A0A2Z6R771"/>
<dbReference type="PANTHER" id="PTHR13218">
    <property type="entry name" value="TRANSCRIPTION INITIATION FACTOR TFIID SUBUNIT 11-RELATED"/>
    <property type="match status" value="1"/>
</dbReference>
<dbReference type="InterPro" id="IPR009072">
    <property type="entry name" value="Histone-fold"/>
</dbReference>
<keyword evidence="10" id="KW-1185">Reference proteome</keyword>
<dbReference type="GO" id="GO:0005669">
    <property type="term" value="C:transcription factor TFIID complex"/>
    <property type="evidence" value="ECO:0007669"/>
    <property type="project" value="InterPro"/>
</dbReference>
<keyword evidence="4" id="KW-0804">Transcription</keyword>
<keyword evidence="3" id="KW-0805">Transcription regulation</keyword>
<gene>
    <name evidence="9" type="ORF">RclHR1_00310058</name>
</gene>
<comment type="caution">
    <text evidence="9">The sequence shown here is derived from an EMBL/GenBank/DDBJ whole genome shotgun (WGS) entry which is preliminary data.</text>
</comment>